<dbReference type="SUPFAM" id="SSF46458">
    <property type="entry name" value="Globin-like"/>
    <property type="match status" value="1"/>
</dbReference>
<dbReference type="GO" id="GO:0019825">
    <property type="term" value="F:oxygen binding"/>
    <property type="evidence" value="ECO:0007669"/>
    <property type="project" value="InterPro"/>
</dbReference>
<dbReference type="PANTHER" id="PTHR46458">
    <property type="entry name" value="BLR2807 PROTEIN"/>
    <property type="match status" value="1"/>
</dbReference>
<keyword evidence="4" id="KW-0813">Transport</keyword>
<dbReference type="GO" id="GO:0005344">
    <property type="term" value="F:oxygen carrier activity"/>
    <property type="evidence" value="ECO:0007669"/>
    <property type="project" value="UniProtKB-KW"/>
</dbReference>
<evidence type="ECO:0000256" key="1">
    <source>
        <dbReference type="ARBA" id="ARBA00022617"/>
    </source>
</evidence>
<name>A0AAD9NAB6_9ANNE</name>
<keyword evidence="7" id="KW-1185">Reference proteome</keyword>
<dbReference type="AlphaFoldDB" id="A0AAD9NAB6"/>
<accession>A0AAD9NAB6</accession>
<organism evidence="6 7">
    <name type="scientific">Paralvinella palmiformis</name>
    <dbReference type="NCBI Taxonomy" id="53620"/>
    <lineage>
        <taxon>Eukaryota</taxon>
        <taxon>Metazoa</taxon>
        <taxon>Spiralia</taxon>
        <taxon>Lophotrochozoa</taxon>
        <taxon>Annelida</taxon>
        <taxon>Polychaeta</taxon>
        <taxon>Sedentaria</taxon>
        <taxon>Canalipalpata</taxon>
        <taxon>Terebellida</taxon>
        <taxon>Terebelliformia</taxon>
        <taxon>Alvinellidae</taxon>
        <taxon>Paralvinella</taxon>
    </lineage>
</organism>
<dbReference type="Pfam" id="PF00042">
    <property type="entry name" value="Globin"/>
    <property type="match status" value="1"/>
</dbReference>
<proteinExistence type="inferred from homology"/>
<feature type="domain" description="Globin" evidence="5">
    <location>
        <begin position="1"/>
        <end position="120"/>
    </location>
</feature>
<dbReference type="InterPro" id="IPR000971">
    <property type="entry name" value="Globin"/>
</dbReference>
<dbReference type="Gene3D" id="1.10.490.10">
    <property type="entry name" value="Globins"/>
    <property type="match status" value="1"/>
</dbReference>
<evidence type="ECO:0000259" key="5">
    <source>
        <dbReference type="PROSITE" id="PS01033"/>
    </source>
</evidence>
<evidence type="ECO:0000313" key="7">
    <source>
        <dbReference type="Proteomes" id="UP001208570"/>
    </source>
</evidence>
<dbReference type="InterPro" id="IPR009050">
    <property type="entry name" value="Globin-like_sf"/>
</dbReference>
<evidence type="ECO:0000256" key="3">
    <source>
        <dbReference type="ARBA" id="ARBA00023004"/>
    </source>
</evidence>
<dbReference type="Proteomes" id="UP001208570">
    <property type="component" value="Unassembled WGS sequence"/>
</dbReference>
<protein>
    <recommendedName>
        <fullName evidence="5">Globin domain-containing protein</fullName>
    </recommendedName>
</protein>
<evidence type="ECO:0000256" key="2">
    <source>
        <dbReference type="ARBA" id="ARBA00022723"/>
    </source>
</evidence>
<evidence type="ECO:0000256" key="4">
    <source>
        <dbReference type="RuleBase" id="RU000356"/>
    </source>
</evidence>
<dbReference type="PROSITE" id="PS01033">
    <property type="entry name" value="GLOBIN"/>
    <property type="match status" value="1"/>
</dbReference>
<dbReference type="InterPro" id="IPR012292">
    <property type="entry name" value="Globin/Proto"/>
</dbReference>
<dbReference type="InterPro" id="IPR050532">
    <property type="entry name" value="Globin-like_OT"/>
</dbReference>
<sequence>MFEVSPQVKDSFEKFRSLGEEETEVMANKVLETHGMVVMFAVDEIINCIDDPDSAIELLIEQGKSHARFGDLSEEIFWAIEQPFLYSVKQVLGFKFTEQLNDIYAKTIHFILTIIVSGFRQSLLAKARRSVSDTLFASVSGSLPLAVTALTGRPSRHNKIREEKEDVEFRKDNVANTVSQSIKEVELIDLESNPDHRRSDS</sequence>
<gene>
    <name evidence="6" type="ORF">LSH36_126g00025</name>
</gene>
<comment type="caution">
    <text evidence="6">The sequence shown here is derived from an EMBL/GenBank/DDBJ whole genome shotgun (WGS) entry which is preliminary data.</text>
</comment>
<dbReference type="GO" id="GO:0020037">
    <property type="term" value="F:heme binding"/>
    <property type="evidence" value="ECO:0007669"/>
    <property type="project" value="InterPro"/>
</dbReference>
<dbReference type="EMBL" id="JAODUP010000126">
    <property type="protein sequence ID" value="KAK2160841.1"/>
    <property type="molecule type" value="Genomic_DNA"/>
</dbReference>
<keyword evidence="2" id="KW-0479">Metal-binding</keyword>
<evidence type="ECO:0000313" key="6">
    <source>
        <dbReference type="EMBL" id="KAK2160841.1"/>
    </source>
</evidence>
<dbReference type="PANTHER" id="PTHR46458:SF5">
    <property type="entry name" value="GLOBIN FAMILY PROFILE DOMAIN-CONTAINING PROTEIN"/>
    <property type="match status" value="1"/>
</dbReference>
<dbReference type="GO" id="GO:0046872">
    <property type="term" value="F:metal ion binding"/>
    <property type="evidence" value="ECO:0007669"/>
    <property type="project" value="UniProtKB-KW"/>
</dbReference>
<keyword evidence="4" id="KW-0561">Oxygen transport</keyword>
<keyword evidence="3" id="KW-0408">Iron</keyword>
<reference evidence="6" key="1">
    <citation type="journal article" date="2023" name="Mol. Biol. Evol.">
        <title>Third-Generation Sequencing Reveals the Adaptive Role of the Epigenome in Three Deep-Sea Polychaetes.</title>
        <authorList>
            <person name="Perez M."/>
            <person name="Aroh O."/>
            <person name="Sun Y."/>
            <person name="Lan Y."/>
            <person name="Juniper S.K."/>
            <person name="Young C.R."/>
            <person name="Angers B."/>
            <person name="Qian P.Y."/>
        </authorList>
    </citation>
    <scope>NUCLEOTIDE SEQUENCE</scope>
    <source>
        <strain evidence="6">P08H-3</strain>
    </source>
</reference>
<keyword evidence="1 4" id="KW-0349">Heme</keyword>
<comment type="similarity">
    <text evidence="4">Belongs to the globin family.</text>
</comment>